<sequence>MWNQRLMSFPPARPGSSDLSLLPPFLPSSLPPFLHPPHQETKGTLRRRLPDGLVSGYSAFMNKTAEVKIERLQLQTGEVDNMAETHSRGALAAQGRKALVSHCQTSSTALPYGWYRSLR</sequence>
<keyword evidence="2" id="KW-1185">Reference proteome</keyword>
<reference evidence="1 2" key="1">
    <citation type="submission" date="2019-08" db="EMBL/GenBank/DDBJ databases">
        <title>A chromosome-level genome assembly, high-density linkage maps, and genome scans reveal the genomic architecture of hybrid incompatibilities underlying speciation via character displacement in darters (Percidae: Etheostominae).</title>
        <authorList>
            <person name="Moran R.L."/>
            <person name="Catchen J.M."/>
            <person name="Fuller R.C."/>
        </authorList>
    </citation>
    <scope>NUCLEOTIDE SEQUENCE [LARGE SCALE GENOMIC DNA]</scope>
    <source>
        <strain evidence="1">EspeVRDwgs_2016</strain>
        <tissue evidence="1">Muscle</tissue>
    </source>
</reference>
<gene>
    <name evidence="1" type="ORF">FQN60_012558</name>
</gene>
<name>A0A5J5DQE3_9PERO</name>
<dbReference type="EMBL" id="VOFY01000002">
    <property type="protein sequence ID" value="KAA8595423.1"/>
    <property type="molecule type" value="Genomic_DNA"/>
</dbReference>
<proteinExistence type="predicted"/>
<evidence type="ECO:0000313" key="2">
    <source>
        <dbReference type="Proteomes" id="UP000327493"/>
    </source>
</evidence>
<organism evidence="1 2">
    <name type="scientific">Etheostoma spectabile</name>
    <name type="common">orangethroat darter</name>
    <dbReference type="NCBI Taxonomy" id="54343"/>
    <lineage>
        <taxon>Eukaryota</taxon>
        <taxon>Metazoa</taxon>
        <taxon>Chordata</taxon>
        <taxon>Craniata</taxon>
        <taxon>Vertebrata</taxon>
        <taxon>Euteleostomi</taxon>
        <taxon>Actinopterygii</taxon>
        <taxon>Neopterygii</taxon>
        <taxon>Teleostei</taxon>
        <taxon>Neoteleostei</taxon>
        <taxon>Acanthomorphata</taxon>
        <taxon>Eupercaria</taxon>
        <taxon>Perciformes</taxon>
        <taxon>Percoidei</taxon>
        <taxon>Percidae</taxon>
        <taxon>Etheostomatinae</taxon>
        <taxon>Etheostoma</taxon>
    </lineage>
</organism>
<comment type="caution">
    <text evidence="1">The sequence shown here is derived from an EMBL/GenBank/DDBJ whole genome shotgun (WGS) entry which is preliminary data.</text>
</comment>
<protein>
    <submittedName>
        <fullName evidence="1">Uncharacterized protein</fullName>
    </submittedName>
</protein>
<dbReference type="Proteomes" id="UP000327493">
    <property type="component" value="Chromosome 2"/>
</dbReference>
<accession>A0A5J5DQE3</accession>
<dbReference type="AlphaFoldDB" id="A0A5J5DQE3"/>
<evidence type="ECO:0000313" key="1">
    <source>
        <dbReference type="EMBL" id="KAA8595423.1"/>
    </source>
</evidence>